<sequence length="113" mass="12508">MPDRIGGKGLLIEKVAVGFMSCSSIVSNENDFQRSTAEGLAGYLCLPEEEGKRTMSPQIPIAVLEDVLLPFERPSRMSEALGNILLKSLNKILLALYSKHDDTWKIIILMLCN</sequence>
<dbReference type="EMBL" id="BGPR01002308">
    <property type="protein sequence ID" value="GBM71358.1"/>
    <property type="molecule type" value="Genomic_DNA"/>
</dbReference>
<dbReference type="Proteomes" id="UP000499080">
    <property type="component" value="Unassembled WGS sequence"/>
</dbReference>
<gene>
    <name evidence="1" type="ORF">AVEN_4665_1</name>
</gene>
<evidence type="ECO:0000313" key="1">
    <source>
        <dbReference type="EMBL" id="GBM71358.1"/>
    </source>
</evidence>
<comment type="caution">
    <text evidence="1">The sequence shown here is derived from an EMBL/GenBank/DDBJ whole genome shotgun (WGS) entry which is preliminary data.</text>
</comment>
<accession>A0A4Y2I1C4</accession>
<protein>
    <submittedName>
        <fullName evidence="1">Uncharacterized protein</fullName>
    </submittedName>
</protein>
<proteinExistence type="predicted"/>
<keyword evidence="2" id="KW-1185">Reference proteome</keyword>
<name>A0A4Y2I1C4_ARAVE</name>
<organism evidence="1 2">
    <name type="scientific">Araneus ventricosus</name>
    <name type="common">Orbweaver spider</name>
    <name type="synonym">Epeira ventricosa</name>
    <dbReference type="NCBI Taxonomy" id="182803"/>
    <lineage>
        <taxon>Eukaryota</taxon>
        <taxon>Metazoa</taxon>
        <taxon>Ecdysozoa</taxon>
        <taxon>Arthropoda</taxon>
        <taxon>Chelicerata</taxon>
        <taxon>Arachnida</taxon>
        <taxon>Araneae</taxon>
        <taxon>Araneomorphae</taxon>
        <taxon>Entelegynae</taxon>
        <taxon>Araneoidea</taxon>
        <taxon>Araneidae</taxon>
        <taxon>Araneus</taxon>
    </lineage>
</organism>
<evidence type="ECO:0000313" key="2">
    <source>
        <dbReference type="Proteomes" id="UP000499080"/>
    </source>
</evidence>
<reference evidence="1 2" key="1">
    <citation type="journal article" date="2019" name="Sci. Rep.">
        <title>Orb-weaving spider Araneus ventricosus genome elucidates the spidroin gene catalogue.</title>
        <authorList>
            <person name="Kono N."/>
            <person name="Nakamura H."/>
            <person name="Ohtoshi R."/>
            <person name="Moran D.A.P."/>
            <person name="Shinohara A."/>
            <person name="Yoshida Y."/>
            <person name="Fujiwara M."/>
            <person name="Mori M."/>
            <person name="Tomita M."/>
            <person name="Arakawa K."/>
        </authorList>
    </citation>
    <scope>NUCLEOTIDE SEQUENCE [LARGE SCALE GENOMIC DNA]</scope>
</reference>
<dbReference type="AlphaFoldDB" id="A0A4Y2I1C4"/>